<gene>
    <name evidence="1" type="ORF">LXM26_08235</name>
</gene>
<dbReference type="AlphaFoldDB" id="A0A9X1PN25"/>
<sequence length="289" mass="32592">MNKLFKNITFMSAMTCGSFMISCQQQELSTLVQPAANDNEIVQAPPVMIPELKLSNFGKDSLIYDANGRLKRVLNIVGYLTLRTEYEYATNSVVAKYYENDQIEVTKQWTLENGRAVKLVRKYFHAPTVSGVSTMNVDYHYNNLNQLATLNTHDGYKSTITLSYDNLGNVAKVLFVNNTDQGDKFENLVKFDYTEYVGGPTEPAKGTINNLHVFGPHALDWIGDPYLPIFGKFGKNLVKKVIPTNSTQPCSYAYVLDDKGYVKEKNDLSKKGVIESTEQVKYFNPVSNR</sequence>
<accession>A0A9X1PN25</accession>
<dbReference type="RefSeq" id="WP_234654788.1">
    <property type="nucleotide sequence ID" value="NZ_CP094997.1"/>
</dbReference>
<organism evidence="1 2">
    <name type="scientific">Dyadobacter chenwenxiniae</name>
    <dbReference type="NCBI Taxonomy" id="2906456"/>
    <lineage>
        <taxon>Bacteria</taxon>
        <taxon>Pseudomonadati</taxon>
        <taxon>Bacteroidota</taxon>
        <taxon>Cytophagia</taxon>
        <taxon>Cytophagales</taxon>
        <taxon>Spirosomataceae</taxon>
        <taxon>Dyadobacter</taxon>
    </lineage>
</organism>
<proteinExistence type="predicted"/>
<comment type="caution">
    <text evidence="1">The sequence shown here is derived from an EMBL/GenBank/DDBJ whole genome shotgun (WGS) entry which is preliminary data.</text>
</comment>
<name>A0A9X1PN25_9BACT</name>
<dbReference type="CDD" id="cd12871">
    <property type="entry name" value="Bacuni_01323_like"/>
    <property type="match status" value="1"/>
</dbReference>
<evidence type="ECO:0000313" key="1">
    <source>
        <dbReference type="EMBL" id="MCF0061476.1"/>
    </source>
</evidence>
<evidence type="ECO:0008006" key="3">
    <source>
        <dbReference type="Google" id="ProtNLM"/>
    </source>
</evidence>
<dbReference type="PROSITE" id="PS51257">
    <property type="entry name" value="PROKAR_LIPOPROTEIN"/>
    <property type="match status" value="1"/>
</dbReference>
<dbReference type="Proteomes" id="UP001139000">
    <property type="component" value="Unassembled WGS sequence"/>
</dbReference>
<dbReference type="EMBL" id="JAJTTC010000001">
    <property type="protein sequence ID" value="MCF0061476.1"/>
    <property type="molecule type" value="Genomic_DNA"/>
</dbReference>
<keyword evidence="2" id="KW-1185">Reference proteome</keyword>
<reference evidence="1" key="1">
    <citation type="submission" date="2021-12" db="EMBL/GenBank/DDBJ databases">
        <title>Novel species in genus Dyadobacter.</title>
        <authorList>
            <person name="Ma C."/>
        </authorList>
    </citation>
    <scope>NUCLEOTIDE SEQUENCE</scope>
    <source>
        <strain evidence="1">LJ419</strain>
    </source>
</reference>
<protein>
    <recommendedName>
        <fullName evidence="3">YD repeat-containing protein</fullName>
    </recommendedName>
</protein>
<dbReference type="Gene3D" id="2.180.10.10">
    <property type="entry name" value="RHS repeat-associated core"/>
    <property type="match status" value="1"/>
</dbReference>
<evidence type="ECO:0000313" key="2">
    <source>
        <dbReference type="Proteomes" id="UP001139000"/>
    </source>
</evidence>